<organism evidence="18 19">
    <name type="scientific">Eptatretus burgeri</name>
    <name type="common">Inshore hagfish</name>
    <dbReference type="NCBI Taxonomy" id="7764"/>
    <lineage>
        <taxon>Eukaryota</taxon>
        <taxon>Metazoa</taxon>
        <taxon>Chordata</taxon>
        <taxon>Craniata</taxon>
        <taxon>Vertebrata</taxon>
        <taxon>Cyclostomata</taxon>
        <taxon>Myxini</taxon>
        <taxon>Myxiniformes</taxon>
        <taxon>Myxinidae</taxon>
        <taxon>Eptatretinae</taxon>
        <taxon>Eptatretus</taxon>
    </lineage>
</organism>
<dbReference type="PANTHER" id="PTHR24223:SF405">
    <property type="entry name" value="ATP-BINDING CASSETTE SUB-FAMILY C MEMBER 3"/>
    <property type="match status" value="1"/>
</dbReference>
<evidence type="ECO:0000313" key="18">
    <source>
        <dbReference type="Ensembl" id="ENSEBUP00000004758.1"/>
    </source>
</evidence>
<dbReference type="PROSITE" id="PS00211">
    <property type="entry name" value="ABC_TRANSPORTER_1"/>
    <property type="match status" value="2"/>
</dbReference>
<dbReference type="FunFam" id="3.40.50.300:FF:000074">
    <property type="entry name" value="Multidrug resistance-associated protein 5 isoform 1"/>
    <property type="match status" value="1"/>
</dbReference>
<feature type="transmembrane region" description="Helical" evidence="15">
    <location>
        <begin position="653"/>
        <end position="675"/>
    </location>
</feature>
<dbReference type="InterPro" id="IPR036640">
    <property type="entry name" value="ABC1_TM_sf"/>
</dbReference>
<dbReference type="CDD" id="cd03250">
    <property type="entry name" value="ABCC_MRP_domain1"/>
    <property type="match status" value="1"/>
</dbReference>
<dbReference type="Pfam" id="PF00005">
    <property type="entry name" value="ABC_tran"/>
    <property type="match status" value="2"/>
</dbReference>
<feature type="transmembrane region" description="Helical" evidence="15">
    <location>
        <begin position="583"/>
        <end position="609"/>
    </location>
</feature>
<dbReference type="InterPro" id="IPR017871">
    <property type="entry name" value="ABC_transporter-like_CS"/>
</dbReference>
<evidence type="ECO:0000256" key="9">
    <source>
        <dbReference type="ARBA" id="ARBA00022967"/>
    </source>
</evidence>
<evidence type="ECO:0000256" key="6">
    <source>
        <dbReference type="ARBA" id="ARBA00022737"/>
    </source>
</evidence>
<feature type="transmembrane region" description="Helical" evidence="15">
    <location>
        <begin position="681"/>
        <end position="701"/>
    </location>
</feature>
<accession>A0A8C4NL06</accession>
<dbReference type="Gene3D" id="3.40.50.300">
    <property type="entry name" value="P-loop containing nucleotide triphosphate hydrolases"/>
    <property type="match status" value="2"/>
</dbReference>
<dbReference type="SUPFAM" id="SSF52540">
    <property type="entry name" value="P-loop containing nucleoside triphosphate hydrolases"/>
    <property type="match status" value="2"/>
</dbReference>
<evidence type="ECO:0000256" key="12">
    <source>
        <dbReference type="ARBA" id="ARBA00024220"/>
    </source>
</evidence>
<evidence type="ECO:0000256" key="10">
    <source>
        <dbReference type="ARBA" id="ARBA00022989"/>
    </source>
</evidence>
<feature type="transmembrane region" description="Helical" evidence="15">
    <location>
        <begin position="12"/>
        <end position="33"/>
    </location>
</feature>
<evidence type="ECO:0000259" key="16">
    <source>
        <dbReference type="PROSITE" id="PS50893"/>
    </source>
</evidence>
<keyword evidence="19" id="KW-1185">Reference proteome</keyword>
<feature type="transmembrane region" description="Helical" evidence="15">
    <location>
        <begin position="533"/>
        <end position="562"/>
    </location>
</feature>
<proteinExistence type="inferred from homology"/>
<dbReference type="Ensembl" id="ENSEBUT00000005196.1">
    <property type="protein sequence ID" value="ENSEBUP00000004758.1"/>
    <property type="gene ID" value="ENSEBUG00000003314.1"/>
</dbReference>
<evidence type="ECO:0000256" key="1">
    <source>
        <dbReference type="ARBA" id="ARBA00004651"/>
    </source>
</evidence>
<evidence type="ECO:0000313" key="19">
    <source>
        <dbReference type="Proteomes" id="UP000694388"/>
    </source>
</evidence>
<dbReference type="InterPro" id="IPR005292">
    <property type="entry name" value="MRP"/>
</dbReference>
<keyword evidence="11 15" id="KW-0472">Membrane</keyword>
<dbReference type="Gene3D" id="1.20.1560.10">
    <property type="entry name" value="ABC transporter type 1, transmembrane domain"/>
    <property type="match status" value="2"/>
</dbReference>
<keyword evidence="7" id="KW-0547">Nucleotide-binding</keyword>
<dbReference type="PROSITE" id="PS50893">
    <property type="entry name" value="ABC_TRANSPORTER_2"/>
    <property type="match status" value="2"/>
</dbReference>
<comment type="similarity">
    <text evidence="2">Belongs to the ABC transporter superfamily. ABCC family. Conjugate transporter (TC 3.A.1.208) subfamily.</text>
</comment>
<feature type="compositionally biased region" description="Basic and acidic residues" evidence="14">
    <location>
        <begin position="489"/>
        <end position="499"/>
    </location>
</feature>
<keyword evidence="6" id="KW-0677">Repeat</keyword>
<evidence type="ECO:0000259" key="17">
    <source>
        <dbReference type="PROSITE" id="PS50929"/>
    </source>
</evidence>
<dbReference type="Proteomes" id="UP000694388">
    <property type="component" value="Unplaced"/>
</dbReference>
<feature type="transmembrane region" description="Helical" evidence="15">
    <location>
        <begin position="615"/>
        <end position="632"/>
    </location>
</feature>
<evidence type="ECO:0000256" key="11">
    <source>
        <dbReference type="ARBA" id="ARBA00023136"/>
    </source>
</evidence>
<evidence type="ECO:0000256" key="15">
    <source>
        <dbReference type="SAM" id="Phobius"/>
    </source>
</evidence>
<evidence type="ECO:0000256" key="5">
    <source>
        <dbReference type="ARBA" id="ARBA00022692"/>
    </source>
</evidence>
<dbReference type="FunFam" id="1.20.1560.10:FF:000001">
    <property type="entry name" value="ATP-binding cassette subfamily C member 1"/>
    <property type="match status" value="1"/>
</dbReference>
<dbReference type="PANTHER" id="PTHR24223">
    <property type="entry name" value="ATP-BINDING CASSETTE SUB-FAMILY C"/>
    <property type="match status" value="1"/>
</dbReference>
<evidence type="ECO:0000256" key="3">
    <source>
        <dbReference type="ARBA" id="ARBA00022448"/>
    </source>
</evidence>
<dbReference type="SUPFAM" id="SSF90123">
    <property type="entry name" value="ABC transporter transmembrane region"/>
    <property type="match status" value="2"/>
</dbReference>
<feature type="domain" description="ABC transmembrane type-1" evidence="17">
    <location>
        <begin position="1"/>
        <end position="181"/>
    </location>
</feature>
<dbReference type="FunFam" id="3.40.50.300:FF:000293">
    <property type="entry name" value="ATP binding cassette subfamily C member 1"/>
    <property type="match status" value="1"/>
</dbReference>
<feature type="transmembrane region" description="Helical" evidence="15">
    <location>
        <begin position="766"/>
        <end position="788"/>
    </location>
</feature>
<dbReference type="InterPro" id="IPR011527">
    <property type="entry name" value="ABC1_TM_dom"/>
</dbReference>
<feature type="domain" description="ABC transmembrane type-1" evidence="17">
    <location>
        <begin position="539"/>
        <end position="823"/>
    </location>
</feature>
<evidence type="ECO:0000256" key="7">
    <source>
        <dbReference type="ARBA" id="ARBA00022741"/>
    </source>
</evidence>
<dbReference type="GO" id="GO:0005886">
    <property type="term" value="C:plasma membrane"/>
    <property type="evidence" value="ECO:0007669"/>
    <property type="project" value="UniProtKB-SubCell"/>
</dbReference>
<dbReference type="CDD" id="cd18595">
    <property type="entry name" value="ABC_6TM_MRP1_2_3_6_D1_like"/>
    <property type="match status" value="1"/>
</dbReference>
<dbReference type="InterPro" id="IPR003439">
    <property type="entry name" value="ABC_transporter-like_ATP-bd"/>
</dbReference>
<dbReference type="SMART" id="SM00382">
    <property type="entry name" value="AAA"/>
    <property type="match status" value="2"/>
</dbReference>
<evidence type="ECO:0000256" key="4">
    <source>
        <dbReference type="ARBA" id="ARBA00022475"/>
    </source>
</evidence>
<dbReference type="AlphaFoldDB" id="A0A8C4NL06"/>
<reference evidence="18" key="2">
    <citation type="submission" date="2025-09" db="UniProtKB">
        <authorList>
            <consortium name="Ensembl"/>
        </authorList>
    </citation>
    <scope>IDENTIFICATION</scope>
</reference>
<dbReference type="Pfam" id="PF00664">
    <property type="entry name" value="ABC_membrane"/>
    <property type="match status" value="2"/>
</dbReference>
<comment type="catalytic activity">
    <reaction evidence="13">
        <text>leukotriene C4(in) + ATP + H2O = leukotriene C4(out) + ADP + phosphate + H(+)</text>
        <dbReference type="Rhea" id="RHEA:38963"/>
        <dbReference type="ChEBI" id="CHEBI:15377"/>
        <dbReference type="ChEBI" id="CHEBI:15378"/>
        <dbReference type="ChEBI" id="CHEBI:30616"/>
        <dbReference type="ChEBI" id="CHEBI:43474"/>
        <dbReference type="ChEBI" id="CHEBI:57973"/>
        <dbReference type="ChEBI" id="CHEBI:456216"/>
    </reaction>
    <physiologicalReaction direction="left-to-right" evidence="13">
        <dbReference type="Rhea" id="RHEA:38964"/>
    </physiologicalReaction>
</comment>
<dbReference type="InterPro" id="IPR003593">
    <property type="entry name" value="AAA+_ATPase"/>
</dbReference>
<keyword evidence="10 15" id="KW-1133">Transmembrane helix</keyword>
<dbReference type="OMA" id="IQYAFIC"/>
<keyword evidence="9" id="KW-1278">Translocase</keyword>
<feature type="transmembrane region" description="Helical" evidence="15">
    <location>
        <begin position="116"/>
        <end position="144"/>
    </location>
</feature>
<dbReference type="InterPro" id="IPR050173">
    <property type="entry name" value="ABC_transporter_C-like"/>
</dbReference>
<name>A0A8C4NL06_EPTBU</name>
<keyword evidence="8" id="KW-0067">ATP-binding</keyword>
<evidence type="ECO:0000256" key="13">
    <source>
        <dbReference type="ARBA" id="ARBA00047523"/>
    </source>
</evidence>
<keyword evidence="5 15" id="KW-0812">Transmembrane</keyword>
<dbReference type="NCBIfam" id="TIGR00957">
    <property type="entry name" value="MRP_assoc_pro"/>
    <property type="match status" value="1"/>
</dbReference>
<dbReference type="GO" id="GO:0005524">
    <property type="term" value="F:ATP binding"/>
    <property type="evidence" value="ECO:0007669"/>
    <property type="project" value="UniProtKB-KW"/>
</dbReference>
<dbReference type="GO" id="GO:0015431">
    <property type="term" value="F:ABC-type glutathione S-conjugate transporter activity"/>
    <property type="evidence" value="ECO:0007669"/>
    <property type="project" value="UniProtKB-EC"/>
</dbReference>
<feature type="transmembrane region" description="Helical" evidence="15">
    <location>
        <begin position="39"/>
        <end position="59"/>
    </location>
</feature>
<comment type="subcellular location">
    <subcellularLocation>
        <location evidence="1">Cell membrane</location>
        <topology evidence="1">Multi-pass membrane protein</topology>
    </subcellularLocation>
</comment>
<sequence length="1097" mass="121916">MSVDAQRFMDLTTYLSMVWSAPLQIVMAMYFLWQYLGPSVLAGVAVMILLLPVNACIAMRTKNLQVAQMRYKDERIKLMSEILNGIRVLKLHAWEPSFRDKVLAIRQHELRTLRSIAYLHAVSTFTWVCAPFLVALTTFAVFVLDQNNVMDAKTAFVSLTLFNLLRFPLNMLPQVISSLVQANVSLKRLQRFLANEELDPNNVLREKRRDGVSILVDHGSFAWGKSEQPVLNDVSLSVPTGSLVAIVGHVGCGKSSLISAMLGELERVSGFVAVQGSVAFVPQQAWIQNATFRDNIVFGNVFKEKWYHRVLAACALLPDLEILPAGDMTEIGEKGINLSGGQKQRISLARAVYNRASIYLLDDPLSAVDAHVGKHIFDQLIGPEGLLKEETRVLVTHGLSFLPQMHHIVVLVGGRVTESGSYQELQQRDGAFAEFLRSYAQIEETQSEDSLTPPLTPHSNASSREGAKTHHVGRREASEVLTRNPSLRDNPKEGLHDGDKDEEEQTGEKLIEDEKAETGSVKLSVFLEYLRAVGIWLAVVILLLFACQHGAAIGANFWLSAWSNDAIKNMTVEEAKANTRRRLGVYGAFGGVQGLMTITCAFLLALGALRAAKTLHHVLLSNNLCAPLYFFDVTPLGRIINRFSKDIYVVDEVLMPIFLMFIGTSFNCISTFVVVMVTTPIFGLVMLPMAVLFFFVQRFYVASSRQLKRLESVSRSPIYSHFSETVMGASVIRAYGEQACFVGRNDFLVDDNHRSYYTSITANRWLAVRLEAVGNCVVLFASVFAVFYRDTLSPGLVGLSITYALQVTMSLSWMVRMSSELETNIVAVERIKEYAETPTEAPWLESKRPPDGWPSEGRLEFHKYSVRYRQGLDLVLKNLSFNICGGEKIGIVGRTGAGKSSLALCLFRMIEAAEGKICIDDLDISTIGLGDLRSRLTIIPQDPVLFSGTLRMNLDPFVSQSDDDVWRALELAHLSAFVSSLPDGLQHICTEGGENLSVGQRQLVCLARALLRKSRLLILDEATAAVDLKTDDLIQNTIRVEFHDCTVLTIAHRLNTIMDYTRVIVLDHGEIAEFDSPTALLAKRGVFYNMARDAGLT</sequence>
<reference evidence="18" key="1">
    <citation type="submission" date="2025-08" db="UniProtKB">
        <authorList>
            <consortium name="Ensembl"/>
        </authorList>
    </citation>
    <scope>IDENTIFICATION</scope>
</reference>
<dbReference type="FunFam" id="1.20.1560.10:FF:000006">
    <property type="entry name" value="ATP-binding cassette, sub-family C (CFTR/MRP), member 9"/>
    <property type="match status" value="1"/>
</dbReference>
<feature type="domain" description="ABC transporter" evidence="16">
    <location>
        <begin position="214"/>
        <end position="438"/>
    </location>
</feature>
<dbReference type="GeneTree" id="ENSGT00940000163867"/>
<dbReference type="CDD" id="cd03244">
    <property type="entry name" value="ABCC_MRP_domain2"/>
    <property type="match status" value="1"/>
</dbReference>
<protein>
    <recommendedName>
        <fullName evidence="12">ABC-type glutathione-S-conjugate transporter</fullName>
        <ecNumber evidence="12">7.6.2.3</ecNumber>
    </recommendedName>
</protein>
<dbReference type="PROSITE" id="PS50929">
    <property type="entry name" value="ABC_TM1F"/>
    <property type="match status" value="2"/>
</dbReference>
<dbReference type="EC" id="7.6.2.3" evidence="12"/>
<evidence type="ECO:0000256" key="8">
    <source>
        <dbReference type="ARBA" id="ARBA00022840"/>
    </source>
</evidence>
<dbReference type="GO" id="GO:0016887">
    <property type="term" value="F:ATP hydrolysis activity"/>
    <property type="evidence" value="ECO:0007669"/>
    <property type="project" value="InterPro"/>
</dbReference>
<dbReference type="InterPro" id="IPR027417">
    <property type="entry name" value="P-loop_NTPase"/>
</dbReference>
<dbReference type="CDD" id="cd18603">
    <property type="entry name" value="ABC_6TM_MRP1_2_3_6_D2_like"/>
    <property type="match status" value="1"/>
</dbReference>
<evidence type="ECO:0000256" key="2">
    <source>
        <dbReference type="ARBA" id="ARBA00009726"/>
    </source>
</evidence>
<evidence type="ECO:0000256" key="14">
    <source>
        <dbReference type="SAM" id="MobiDB-lite"/>
    </source>
</evidence>
<keyword evidence="3" id="KW-0813">Transport</keyword>
<feature type="domain" description="ABC transporter" evidence="16">
    <location>
        <begin position="861"/>
        <end position="1093"/>
    </location>
</feature>
<feature type="region of interest" description="Disordered" evidence="14">
    <location>
        <begin position="443"/>
        <end position="513"/>
    </location>
</feature>
<keyword evidence="4" id="KW-1003">Cell membrane</keyword>